<evidence type="ECO:0000259" key="3">
    <source>
        <dbReference type="Pfam" id="PF13359"/>
    </source>
</evidence>
<evidence type="ECO:0000313" key="4">
    <source>
        <dbReference type="Proteomes" id="UP000694845"/>
    </source>
</evidence>
<accession>A0A8B7XNU9</accession>
<dbReference type="KEGG" id="aplc:110974388"/>
<comment type="cofactor">
    <cofactor evidence="1">
        <name>a divalent metal cation</name>
        <dbReference type="ChEBI" id="CHEBI:60240"/>
    </cofactor>
</comment>
<feature type="domain" description="DDE Tnp4" evidence="3">
    <location>
        <begin position="7"/>
        <end position="67"/>
    </location>
</feature>
<keyword evidence="2" id="KW-0479">Metal-binding</keyword>
<dbReference type="OrthoDB" id="8928178at2759"/>
<gene>
    <name evidence="5" type="primary">LOC110974388</name>
</gene>
<dbReference type="AlphaFoldDB" id="A0A8B7XNU9"/>
<name>A0A8B7XNU9_ACAPL</name>
<dbReference type="GO" id="GO:0046872">
    <property type="term" value="F:metal ion binding"/>
    <property type="evidence" value="ECO:0007669"/>
    <property type="project" value="UniProtKB-KW"/>
</dbReference>
<dbReference type="PRINTS" id="PR02086">
    <property type="entry name" value="PUTNUCHARBI1"/>
</dbReference>
<dbReference type="RefSeq" id="XP_022081680.1">
    <property type="nucleotide sequence ID" value="XM_022225988.1"/>
</dbReference>
<evidence type="ECO:0000256" key="1">
    <source>
        <dbReference type="ARBA" id="ARBA00001968"/>
    </source>
</evidence>
<dbReference type="Pfam" id="PF13359">
    <property type="entry name" value="DDE_Tnp_4"/>
    <property type="match status" value="1"/>
</dbReference>
<organism evidence="4 5">
    <name type="scientific">Acanthaster planci</name>
    <name type="common">Crown-of-thorns starfish</name>
    <dbReference type="NCBI Taxonomy" id="133434"/>
    <lineage>
        <taxon>Eukaryota</taxon>
        <taxon>Metazoa</taxon>
        <taxon>Echinodermata</taxon>
        <taxon>Eleutherozoa</taxon>
        <taxon>Asterozoa</taxon>
        <taxon>Asteroidea</taxon>
        <taxon>Valvatacea</taxon>
        <taxon>Valvatida</taxon>
        <taxon>Acanthasteridae</taxon>
        <taxon>Acanthaster</taxon>
    </lineage>
</organism>
<keyword evidence="4" id="KW-1185">Reference proteome</keyword>
<sequence length="109" mass="12563">MAAGRTDGTHVKIMPPGSRREDYLNRKFFHSINMQAVCDHRGVFLDVFAGYPGSVRDSRVLKCSPLYPCYMQLLLSQCLLARLSSWRKTYIRDIITLNVNTPKFQNDCF</sequence>
<dbReference type="Proteomes" id="UP000694845">
    <property type="component" value="Unplaced"/>
</dbReference>
<protein>
    <submittedName>
        <fullName evidence="5">Nuclease HARBI1</fullName>
    </submittedName>
</protein>
<dbReference type="InterPro" id="IPR027806">
    <property type="entry name" value="HARBI1_dom"/>
</dbReference>
<evidence type="ECO:0000313" key="5">
    <source>
        <dbReference type="RefSeq" id="XP_022081680.1"/>
    </source>
</evidence>
<proteinExistence type="predicted"/>
<dbReference type="GeneID" id="110974388"/>
<reference evidence="5" key="1">
    <citation type="submission" date="2025-08" db="UniProtKB">
        <authorList>
            <consortium name="RefSeq"/>
        </authorList>
    </citation>
    <scope>IDENTIFICATION</scope>
</reference>
<evidence type="ECO:0000256" key="2">
    <source>
        <dbReference type="ARBA" id="ARBA00022723"/>
    </source>
</evidence>
<dbReference type="InterPro" id="IPR026103">
    <property type="entry name" value="HARBI1_animal"/>
</dbReference>